<name>A0ACB7T5I7_HYAAI</name>
<gene>
    <name evidence="1" type="ORF">HPB50_026153</name>
</gene>
<dbReference type="EMBL" id="CM023482">
    <property type="protein sequence ID" value="KAH6940179.1"/>
    <property type="molecule type" value="Genomic_DNA"/>
</dbReference>
<comment type="caution">
    <text evidence="1">The sequence shown here is derived from an EMBL/GenBank/DDBJ whole genome shotgun (WGS) entry which is preliminary data.</text>
</comment>
<evidence type="ECO:0000313" key="1">
    <source>
        <dbReference type="EMBL" id="KAH6940179.1"/>
    </source>
</evidence>
<dbReference type="Proteomes" id="UP000821845">
    <property type="component" value="Chromosome 2"/>
</dbReference>
<protein>
    <submittedName>
        <fullName evidence="1">Uncharacterized protein</fullName>
    </submittedName>
</protein>
<proteinExistence type="predicted"/>
<accession>A0ACB7T5I7</accession>
<sequence length="89" mass="9670">MPKIPKEEINIVVRPLGGLDIVKVGAPTVTAANLVAAGITGAESAEYTVCPNQNIVVVSTPKRANADRYAKMRNIFTQEKQHQIMQPKE</sequence>
<organism evidence="1 2">
    <name type="scientific">Hyalomma asiaticum</name>
    <name type="common">Tick</name>
    <dbReference type="NCBI Taxonomy" id="266040"/>
    <lineage>
        <taxon>Eukaryota</taxon>
        <taxon>Metazoa</taxon>
        <taxon>Ecdysozoa</taxon>
        <taxon>Arthropoda</taxon>
        <taxon>Chelicerata</taxon>
        <taxon>Arachnida</taxon>
        <taxon>Acari</taxon>
        <taxon>Parasitiformes</taxon>
        <taxon>Ixodida</taxon>
        <taxon>Ixodoidea</taxon>
        <taxon>Ixodidae</taxon>
        <taxon>Hyalomminae</taxon>
        <taxon>Hyalomma</taxon>
    </lineage>
</organism>
<evidence type="ECO:0000313" key="2">
    <source>
        <dbReference type="Proteomes" id="UP000821845"/>
    </source>
</evidence>
<keyword evidence="2" id="KW-1185">Reference proteome</keyword>
<reference evidence="1" key="1">
    <citation type="submission" date="2020-05" db="EMBL/GenBank/DDBJ databases">
        <title>Large-scale comparative analyses of tick genomes elucidate their genetic diversity and vector capacities.</title>
        <authorList>
            <person name="Jia N."/>
            <person name="Wang J."/>
            <person name="Shi W."/>
            <person name="Du L."/>
            <person name="Sun Y."/>
            <person name="Zhan W."/>
            <person name="Jiang J."/>
            <person name="Wang Q."/>
            <person name="Zhang B."/>
            <person name="Ji P."/>
            <person name="Sakyi L.B."/>
            <person name="Cui X."/>
            <person name="Yuan T."/>
            <person name="Jiang B."/>
            <person name="Yang W."/>
            <person name="Lam T.T.-Y."/>
            <person name="Chang Q."/>
            <person name="Ding S."/>
            <person name="Wang X."/>
            <person name="Zhu J."/>
            <person name="Ruan X."/>
            <person name="Zhao L."/>
            <person name="Wei J."/>
            <person name="Que T."/>
            <person name="Du C."/>
            <person name="Cheng J."/>
            <person name="Dai P."/>
            <person name="Han X."/>
            <person name="Huang E."/>
            <person name="Gao Y."/>
            <person name="Liu J."/>
            <person name="Shao H."/>
            <person name="Ye R."/>
            <person name="Li L."/>
            <person name="Wei W."/>
            <person name="Wang X."/>
            <person name="Wang C."/>
            <person name="Yang T."/>
            <person name="Huo Q."/>
            <person name="Li W."/>
            <person name="Guo W."/>
            <person name="Chen H."/>
            <person name="Zhou L."/>
            <person name="Ni X."/>
            <person name="Tian J."/>
            <person name="Zhou Y."/>
            <person name="Sheng Y."/>
            <person name="Liu T."/>
            <person name="Pan Y."/>
            <person name="Xia L."/>
            <person name="Li J."/>
            <person name="Zhao F."/>
            <person name="Cao W."/>
        </authorList>
    </citation>
    <scope>NUCLEOTIDE SEQUENCE</scope>
    <source>
        <strain evidence="1">Hyas-2018</strain>
    </source>
</reference>